<keyword evidence="1" id="KW-0472">Membrane</keyword>
<evidence type="ECO:0000256" key="2">
    <source>
        <dbReference type="SAM" id="SignalP"/>
    </source>
</evidence>
<keyword evidence="4" id="KW-0378">Hydrolase</keyword>
<dbReference type="InterPro" id="IPR002818">
    <property type="entry name" value="DJ-1/PfpI"/>
</dbReference>
<gene>
    <name evidence="4" type="ORF">FHS22_005982</name>
</gene>
<dbReference type="Proteomes" id="UP000562352">
    <property type="component" value="Unassembled WGS sequence"/>
</dbReference>
<dbReference type="GO" id="GO:0006508">
    <property type="term" value="P:proteolysis"/>
    <property type="evidence" value="ECO:0007669"/>
    <property type="project" value="UniProtKB-KW"/>
</dbReference>
<evidence type="ECO:0000313" key="5">
    <source>
        <dbReference type="Proteomes" id="UP000562352"/>
    </source>
</evidence>
<evidence type="ECO:0000259" key="3">
    <source>
        <dbReference type="Pfam" id="PF01965"/>
    </source>
</evidence>
<accession>A0A841D9N6</accession>
<sequence>MPPAPRRRLRSLPRLLPRVLLGLALSTAVLAAAGSAGVAVTMGESFPSEPLPAPPEGWPAAAPVPPGRTVVAVVLGATGSVAGDVLPPYEVFARSERFAVYTVSERREPVALSGGLNVLPDHTLGEVEAGGVPEPDVVVVPAVVEPRGEREAPLRAWIARQAGRGARILGVCAGSDLLAAAGVLDGRRATSFWDRIGSLEKTDPEVEWVRGRRYVQDGPVTTTAGVTSGVVGALRLVEELAGAAEAGRIGGDVAYPGWSAGGPTEIPVNGLVLSDLPYGINAAFPWWRPALGIGLAEGVGELDVAAALEAYSGTSFAFRTVPVAAGRTVRTRHGMTLLAEPAGEGTAPVDRLVVPGVRSEGEAGPELAAWAAGRGLRLELPHRDRAGGESGFDPVLRDLAARTDLATARTTAKFIEYPAAHLELTGAAWPWRPTALLAVVLAAAAGAGLLPFLRLRRLLARPGVFRSV</sequence>
<feature type="domain" description="DJ-1/PfpI" evidence="3">
    <location>
        <begin position="77"/>
        <end position="238"/>
    </location>
</feature>
<dbReference type="RefSeq" id="WP_184946988.1">
    <property type="nucleotide sequence ID" value="NZ_BAAAWZ010000001.1"/>
</dbReference>
<dbReference type="Pfam" id="PF01965">
    <property type="entry name" value="DJ-1_PfpI"/>
    <property type="match status" value="1"/>
</dbReference>
<dbReference type="EMBL" id="JACHJJ010000025">
    <property type="protein sequence ID" value="MBB5966690.1"/>
    <property type="molecule type" value="Genomic_DNA"/>
</dbReference>
<evidence type="ECO:0000313" key="4">
    <source>
        <dbReference type="EMBL" id="MBB5966690.1"/>
    </source>
</evidence>
<name>A0A841D9N6_PLAVE</name>
<dbReference type="GO" id="GO:0008233">
    <property type="term" value="F:peptidase activity"/>
    <property type="evidence" value="ECO:0007669"/>
    <property type="project" value="UniProtKB-KW"/>
</dbReference>
<feature type="chain" id="PRO_5032428197" evidence="2">
    <location>
        <begin position="32"/>
        <end position="468"/>
    </location>
</feature>
<dbReference type="InterPro" id="IPR052158">
    <property type="entry name" value="INH-QAR"/>
</dbReference>
<feature type="transmembrane region" description="Helical" evidence="1">
    <location>
        <begin position="435"/>
        <end position="453"/>
    </location>
</feature>
<dbReference type="AlphaFoldDB" id="A0A841D9N6"/>
<comment type="caution">
    <text evidence="4">The sequence shown here is derived from an EMBL/GenBank/DDBJ whole genome shotgun (WGS) entry which is preliminary data.</text>
</comment>
<keyword evidence="1" id="KW-0812">Transmembrane</keyword>
<dbReference type="InterPro" id="IPR029062">
    <property type="entry name" value="Class_I_gatase-like"/>
</dbReference>
<proteinExistence type="predicted"/>
<keyword evidence="5" id="KW-1185">Reference proteome</keyword>
<reference evidence="4 5" key="1">
    <citation type="submission" date="2020-08" db="EMBL/GenBank/DDBJ databases">
        <title>Genomic Encyclopedia of Type Strains, Phase III (KMG-III): the genomes of soil and plant-associated and newly described type strains.</title>
        <authorList>
            <person name="Whitman W."/>
        </authorList>
    </citation>
    <scope>NUCLEOTIDE SEQUENCE [LARGE SCALE GENOMIC DNA]</scope>
    <source>
        <strain evidence="4 5">CECT 3303</strain>
    </source>
</reference>
<keyword evidence="4" id="KW-0645">Protease</keyword>
<dbReference type="PANTHER" id="PTHR43130">
    <property type="entry name" value="ARAC-FAMILY TRANSCRIPTIONAL REGULATOR"/>
    <property type="match status" value="1"/>
</dbReference>
<keyword evidence="1" id="KW-1133">Transmembrane helix</keyword>
<keyword evidence="2" id="KW-0732">Signal</keyword>
<protein>
    <submittedName>
        <fullName evidence="4">Putative intracellular protease/amidase</fullName>
    </submittedName>
</protein>
<evidence type="ECO:0000256" key="1">
    <source>
        <dbReference type="SAM" id="Phobius"/>
    </source>
</evidence>
<feature type="signal peptide" evidence="2">
    <location>
        <begin position="1"/>
        <end position="31"/>
    </location>
</feature>
<dbReference type="PANTHER" id="PTHR43130:SF3">
    <property type="entry name" value="HTH-TYPE TRANSCRIPTIONAL REGULATOR RV1931C"/>
    <property type="match status" value="1"/>
</dbReference>
<dbReference type="SUPFAM" id="SSF52317">
    <property type="entry name" value="Class I glutamine amidotransferase-like"/>
    <property type="match status" value="1"/>
</dbReference>
<organism evidence="4 5">
    <name type="scientific">Planomonospora venezuelensis</name>
    <dbReference type="NCBI Taxonomy" id="1999"/>
    <lineage>
        <taxon>Bacteria</taxon>
        <taxon>Bacillati</taxon>
        <taxon>Actinomycetota</taxon>
        <taxon>Actinomycetes</taxon>
        <taxon>Streptosporangiales</taxon>
        <taxon>Streptosporangiaceae</taxon>
        <taxon>Planomonospora</taxon>
    </lineage>
</organism>
<dbReference type="Gene3D" id="3.40.50.880">
    <property type="match status" value="2"/>
</dbReference>